<dbReference type="RefSeq" id="WP_019373098.1">
    <property type="nucleotide sequence ID" value="NZ_ALEE01000176.1"/>
</dbReference>
<comment type="caution">
    <text evidence="2">The sequence shown here is derived from an EMBL/GenBank/DDBJ whole genome shotgun (WGS) entry which is preliminary data.</text>
</comment>
<dbReference type="Pfam" id="PF07793">
    <property type="entry name" value="DUF1631"/>
    <property type="match status" value="1"/>
</dbReference>
<sequence length="773" mass="82224">MPASAPRATSVFRACVVQAIREGEALMQGLAGATRTALGEREERSRDIAQRSLVADALRLLGQHEAALVKAYPLALLEVFADGLAQPRAPVSHDSGMDFGELALVDDAEVQAQVELARAHQVAAHATDVALAELNALVSAAQGLLSVQPERNPLRPENYIRALQRVVGETGVPGEVRGLWMAEMREELARQLVRAYQAASQRLREQGVRPVGYAVTGAAAARTGHDMLGGPSGYYPTSGHGGGYGPSAYGTSMYGMPGSHFHASGAVGLPGPLSGGMPLAAQAQEALLTVGMLRQMLAGAGDPLLATSGVAVPASAFAAVAPQPVHVTQEAAEAMQDIAELERLIGRLAPGAAQGAAASAPGAALAASVQRPAAAPEPTAQDVVSRMMEHIAQDSRLLPPMQRAVQSLEPALKELVRHDTRFFTDEQHPARRLLDELTQRSLAFDDPEAPAFSRFMRLVNEVVDHLVATPIQSAAPFERVMQALEKAWATQERQRRERREARAREQRERAQREELARSLADSFARLPGAGDAPTDLYAFVTGPWARVVARAQLGGAGEGDGDDPGGYLGLVPLLLVCGQEEALRAEPERLAAELEQALPRIVEALQAAGEPEQEIGQLQRRLGELLQRARERAAARDAAPLNDEAPAAPEPAPYTAAPPAEGAESVADAGETEQPSELPAAGLELQLGQWVEFMSRQGRVRTQLTWVSPQNTLFLFTAADGSTQSMTRRMIDKLAGEGSFRLLAGGQAVVDRALSRATGTDPRPQSRGEPRRA</sequence>
<feature type="compositionally biased region" description="Basic and acidic residues" evidence="1">
    <location>
        <begin position="492"/>
        <end position="513"/>
    </location>
</feature>
<accession>A0A317RBY9</accession>
<evidence type="ECO:0000256" key="1">
    <source>
        <dbReference type="SAM" id="MobiDB-lite"/>
    </source>
</evidence>
<dbReference type="Proteomes" id="UP000246483">
    <property type="component" value="Unassembled WGS sequence"/>
</dbReference>
<dbReference type="OrthoDB" id="6188167at2"/>
<dbReference type="AlphaFoldDB" id="A0A317RBY9"/>
<feature type="region of interest" description="Disordered" evidence="1">
    <location>
        <begin position="633"/>
        <end position="676"/>
    </location>
</feature>
<name>A0A317RBY9_9BURK</name>
<evidence type="ECO:0000313" key="3">
    <source>
        <dbReference type="Proteomes" id="UP000246483"/>
    </source>
</evidence>
<dbReference type="EMBL" id="QGUB01000004">
    <property type="protein sequence ID" value="PWW46489.1"/>
    <property type="molecule type" value="Genomic_DNA"/>
</dbReference>
<gene>
    <name evidence="2" type="ORF">DFR36_104276</name>
</gene>
<proteinExistence type="predicted"/>
<feature type="region of interest" description="Disordered" evidence="1">
    <location>
        <begin position="490"/>
        <end position="513"/>
    </location>
</feature>
<evidence type="ECO:0000313" key="2">
    <source>
        <dbReference type="EMBL" id="PWW46489.1"/>
    </source>
</evidence>
<feature type="compositionally biased region" description="Low complexity" evidence="1">
    <location>
        <begin position="636"/>
        <end position="664"/>
    </location>
</feature>
<feature type="compositionally biased region" description="Basic and acidic residues" evidence="1">
    <location>
        <begin position="764"/>
        <end position="773"/>
    </location>
</feature>
<dbReference type="InterPro" id="IPR012434">
    <property type="entry name" value="DUF1631"/>
</dbReference>
<protein>
    <submittedName>
        <fullName evidence="2">Uncharacterized protein DUF1631</fullName>
    </submittedName>
</protein>
<keyword evidence="3" id="KW-1185">Reference proteome</keyword>
<organism evidence="2 3">
    <name type="scientific">Melaminivora alkalimesophila</name>
    <dbReference type="NCBI Taxonomy" id="1165852"/>
    <lineage>
        <taxon>Bacteria</taxon>
        <taxon>Pseudomonadati</taxon>
        <taxon>Pseudomonadota</taxon>
        <taxon>Betaproteobacteria</taxon>
        <taxon>Burkholderiales</taxon>
        <taxon>Comamonadaceae</taxon>
        <taxon>Melaminivora</taxon>
    </lineage>
</organism>
<reference evidence="2 3" key="1">
    <citation type="submission" date="2018-05" db="EMBL/GenBank/DDBJ databases">
        <title>Genomic Encyclopedia of Type Strains, Phase IV (KMG-IV): sequencing the most valuable type-strain genomes for metagenomic binning, comparative biology and taxonomic classification.</title>
        <authorList>
            <person name="Goeker M."/>
        </authorList>
    </citation>
    <scope>NUCLEOTIDE SEQUENCE [LARGE SCALE GENOMIC DNA]</scope>
    <source>
        <strain evidence="2 3">DSM 26006</strain>
    </source>
</reference>
<feature type="region of interest" description="Disordered" evidence="1">
    <location>
        <begin position="751"/>
        <end position="773"/>
    </location>
</feature>